<organism evidence="8 9">
    <name type="scientific">Salinimonas marina</name>
    <dbReference type="NCBI Taxonomy" id="2785918"/>
    <lineage>
        <taxon>Bacteria</taxon>
        <taxon>Pseudomonadati</taxon>
        <taxon>Pseudomonadota</taxon>
        <taxon>Gammaproteobacteria</taxon>
        <taxon>Alteromonadales</taxon>
        <taxon>Alteromonadaceae</taxon>
        <taxon>Alteromonas/Salinimonas group</taxon>
        <taxon>Salinimonas</taxon>
    </lineage>
</organism>
<sequence>MSNPASYSLAGAIKSVTCAVALLWVIQSAGVLFDLPLSLLAVYPLELSRVHGIVTSVLVHSGYEHLFNNTLPLLVLGSVLVYGYPSSRFKVIVITWLGSGLGVWLFGREANHLGASGLAHGLFFFVFVVSVLRRDARSVALMMIAFFMYGTMVLTIFPTEPDISYEAHFFGGVSGLIAALIWWREDPRPERKTYSWENPEEPDDPQIREQLSRAPDAPETEPEEPPR</sequence>
<comment type="subcellular location">
    <subcellularLocation>
        <location evidence="1">Membrane</location>
        <topology evidence="1">Multi-pass membrane protein</topology>
    </subcellularLocation>
</comment>
<keyword evidence="8" id="KW-0645">Protease</keyword>
<dbReference type="InterPro" id="IPR035952">
    <property type="entry name" value="Rhomboid-like_sf"/>
</dbReference>
<evidence type="ECO:0000256" key="2">
    <source>
        <dbReference type="ARBA" id="ARBA00022692"/>
    </source>
</evidence>
<keyword evidence="3 6" id="KW-1133">Transmembrane helix</keyword>
<evidence type="ECO:0000256" key="1">
    <source>
        <dbReference type="ARBA" id="ARBA00004141"/>
    </source>
</evidence>
<gene>
    <name evidence="8" type="ORF">IT774_09050</name>
</gene>
<feature type="transmembrane region" description="Helical" evidence="6">
    <location>
        <begin position="163"/>
        <end position="183"/>
    </location>
</feature>
<feature type="domain" description="Peptidase S54 rhomboid" evidence="7">
    <location>
        <begin position="49"/>
        <end position="184"/>
    </location>
</feature>
<evidence type="ECO:0000256" key="5">
    <source>
        <dbReference type="SAM" id="MobiDB-lite"/>
    </source>
</evidence>
<reference evidence="8 9" key="1">
    <citation type="submission" date="2020-11" db="EMBL/GenBank/DDBJ databases">
        <title>Complete genome sequence for Salinimonas sp. strain G2-b.</title>
        <authorList>
            <person name="Park S.-J."/>
        </authorList>
    </citation>
    <scope>NUCLEOTIDE SEQUENCE [LARGE SCALE GENOMIC DNA]</scope>
    <source>
        <strain evidence="8 9">G2-b</strain>
    </source>
</reference>
<keyword evidence="8" id="KW-0378">Hydrolase</keyword>
<dbReference type="Gene3D" id="1.20.1540.10">
    <property type="entry name" value="Rhomboid-like"/>
    <property type="match status" value="1"/>
</dbReference>
<feature type="transmembrane region" description="Helical" evidence="6">
    <location>
        <begin position="91"/>
        <end position="107"/>
    </location>
</feature>
<dbReference type="GO" id="GO:0016020">
    <property type="term" value="C:membrane"/>
    <property type="evidence" value="ECO:0007669"/>
    <property type="project" value="UniProtKB-SubCell"/>
</dbReference>
<accession>A0A7S9DV51</accession>
<keyword evidence="9" id="KW-1185">Reference proteome</keyword>
<feature type="transmembrane region" description="Helical" evidence="6">
    <location>
        <begin position="65"/>
        <end position="84"/>
    </location>
</feature>
<dbReference type="SUPFAM" id="SSF144091">
    <property type="entry name" value="Rhomboid-like"/>
    <property type="match status" value="1"/>
</dbReference>
<feature type="transmembrane region" description="Helical" evidence="6">
    <location>
        <begin position="21"/>
        <end position="45"/>
    </location>
</feature>
<feature type="region of interest" description="Disordered" evidence="5">
    <location>
        <begin position="191"/>
        <end position="227"/>
    </location>
</feature>
<proteinExistence type="predicted"/>
<evidence type="ECO:0000313" key="8">
    <source>
        <dbReference type="EMBL" id="QPG04412.1"/>
    </source>
</evidence>
<dbReference type="RefSeq" id="WP_195809508.1">
    <property type="nucleotide sequence ID" value="NZ_CP064795.1"/>
</dbReference>
<dbReference type="PANTHER" id="PTHR43731:SF9">
    <property type="entry name" value="SLR1461 PROTEIN"/>
    <property type="match status" value="1"/>
</dbReference>
<dbReference type="InterPro" id="IPR050925">
    <property type="entry name" value="Rhomboid_protease_S54"/>
</dbReference>
<evidence type="ECO:0000259" key="7">
    <source>
        <dbReference type="Pfam" id="PF01694"/>
    </source>
</evidence>
<dbReference type="EMBL" id="CP064795">
    <property type="protein sequence ID" value="QPG04412.1"/>
    <property type="molecule type" value="Genomic_DNA"/>
</dbReference>
<feature type="compositionally biased region" description="Acidic residues" evidence="5">
    <location>
        <begin position="218"/>
        <end position="227"/>
    </location>
</feature>
<dbReference type="GO" id="GO:0006508">
    <property type="term" value="P:proteolysis"/>
    <property type="evidence" value="ECO:0007669"/>
    <property type="project" value="UniProtKB-KW"/>
</dbReference>
<dbReference type="GO" id="GO:0004252">
    <property type="term" value="F:serine-type endopeptidase activity"/>
    <property type="evidence" value="ECO:0007669"/>
    <property type="project" value="InterPro"/>
</dbReference>
<protein>
    <submittedName>
        <fullName evidence="8">Rhomboid family intramembrane serine protease</fullName>
    </submittedName>
</protein>
<dbReference type="PANTHER" id="PTHR43731">
    <property type="entry name" value="RHOMBOID PROTEASE"/>
    <property type="match status" value="1"/>
</dbReference>
<evidence type="ECO:0000313" key="9">
    <source>
        <dbReference type="Proteomes" id="UP000595095"/>
    </source>
</evidence>
<dbReference type="InterPro" id="IPR022764">
    <property type="entry name" value="Peptidase_S54_rhomboid_dom"/>
</dbReference>
<feature type="transmembrane region" description="Helical" evidence="6">
    <location>
        <begin position="139"/>
        <end position="157"/>
    </location>
</feature>
<keyword evidence="4 6" id="KW-0472">Membrane</keyword>
<dbReference type="Proteomes" id="UP000595095">
    <property type="component" value="Chromosome"/>
</dbReference>
<name>A0A7S9DV51_9ALTE</name>
<keyword evidence="2 6" id="KW-0812">Transmembrane</keyword>
<evidence type="ECO:0000256" key="6">
    <source>
        <dbReference type="SAM" id="Phobius"/>
    </source>
</evidence>
<dbReference type="Pfam" id="PF01694">
    <property type="entry name" value="Rhomboid"/>
    <property type="match status" value="1"/>
</dbReference>
<evidence type="ECO:0000256" key="4">
    <source>
        <dbReference type="ARBA" id="ARBA00023136"/>
    </source>
</evidence>
<dbReference type="KEGG" id="smaa:IT774_09050"/>
<feature type="transmembrane region" description="Helical" evidence="6">
    <location>
        <begin position="113"/>
        <end position="132"/>
    </location>
</feature>
<dbReference type="AlphaFoldDB" id="A0A7S9DV51"/>
<evidence type="ECO:0000256" key="3">
    <source>
        <dbReference type="ARBA" id="ARBA00022989"/>
    </source>
</evidence>